<organism evidence="2 3">
    <name type="scientific">Candidatus Acidulodesulfobacterium acidiphilum</name>
    <dbReference type="NCBI Taxonomy" id="2597224"/>
    <lineage>
        <taxon>Bacteria</taxon>
        <taxon>Deltaproteobacteria</taxon>
        <taxon>Candidatus Acidulodesulfobacterales</taxon>
        <taxon>Candidatus Acidulodesulfobacterium</taxon>
    </lineage>
</organism>
<accession>A0A520XA10</accession>
<dbReference type="SMART" id="SM00260">
    <property type="entry name" value="CheW"/>
    <property type="match status" value="1"/>
</dbReference>
<dbReference type="Gene3D" id="2.40.50.180">
    <property type="entry name" value="CheA-289, Domain 4"/>
    <property type="match status" value="1"/>
</dbReference>
<dbReference type="InterPro" id="IPR002545">
    <property type="entry name" value="CheW-lke_dom"/>
</dbReference>
<evidence type="ECO:0000313" key="2">
    <source>
        <dbReference type="EMBL" id="RZV38023.1"/>
    </source>
</evidence>
<name>A0A520XA10_9DELT</name>
<dbReference type="InterPro" id="IPR036061">
    <property type="entry name" value="CheW-like_dom_sf"/>
</dbReference>
<dbReference type="Pfam" id="PF01584">
    <property type="entry name" value="CheW"/>
    <property type="match status" value="1"/>
</dbReference>
<comment type="caution">
    <text evidence="2">The sequence shown here is derived from an EMBL/GenBank/DDBJ whole genome shotgun (WGS) entry which is preliminary data.</text>
</comment>
<dbReference type="EMBL" id="SHMQ01000025">
    <property type="protein sequence ID" value="RZV38023.1"/>
    <property type="molecule type" value="Genomic_DNA"/>
</dbReference>
<dbReference type="PROSITE" id="PS50851">
    <property type="entry name" value="CHEW"/>
    <property type="match status" value="1"/>
</dbReference>
<evidence type="ECO:0000259" key="1">
    <source>
        <dbReference type="PROSITE" id="PS50851"/>
    </source>
</evidence>
<dbReference type="SUPFAM" id="SSF50341">
    <property type="entry name" value="CheW-like"/>
    <property type="match status" value="1"/>
</dbReference>
<reference evidence="2 3" key="1">
    <citation type="submission" date="2019-01" db="EMBL/GenBank/DDBJ databases">
        <title>Insights into ecological role of a new deltaproteobacterial order Candidatus Sinidesulfobacterales (Sva0485) by metagenomics and metatranscriptomics.</title>
        <authorList>
            <person name="Tan S."/>
            <person name="Liu J."/>
            <person name="Fang Y."/>
            <person name="Hedlund B."/>
            <person name="Lian Z.-H."/>
            <person name="Huang L.-Y."/>
            <person name="Li J.-T."/>
            <person name="Huang L.-N."/>
            <person name="Li W.-J."/>
            <person name="Jiang H.-C."/>
            <person name="Dong H.-L."/>
            <person name="Shu W.-S."/>
        </authorList>
    </citation>
    <scope>NUCLEOTIDE SEQUENCE [LARGE SCALE GENOMIC DNA]</scope>
    <source>
        <strain evidence="2">AP4</strain>
    </source>
</reference>
<dbReference type="Gene3D" id="2.30.30.40">
    <property type="entry name" value="SH3 Domains"/>
    <property type="match status" value="1"/>
</dbReference>
<dbReference type="AlphaFoldDB" id="A0A520XA10"/>
<dbReference type="GO" id="GO:0007165">
    <property type="term" value="P:signal transduction"/>
    <property type="evidence" value="ECO:0007669"/>
    <property type="project" value="InterPro"/>
</dbReference>
<sequence length="263" mass="29422">MNNTYNLFDLKFAKAAGSDIVTPWIDDLLDKKSGENVDAEKQTAQILSYPVDRILTVESEFPALNPPPESETYDIRIVSAPVADNLEKKGLDLNSAAIQQTPNFQMQAESVQPVPYFDLEKEVSYFTFIAGSSFYGIPALNINEIIKYKTPVSIFSKKAAHLGIILYRNRMVPVYDFYLLSNGSVDIKTPLKYIVVCVYNDKFFGLAVNEIKNITAVKNKNIIAGSSFKFKNVNGITSGVFEDGEGKFYSVIDLKNVYNYLIS</sequence>
<protein>
    <submittedName>
        <fullName evidence="2">Chemotaxis protein CheW</fullName>
    </submittedName>
</protein>
<proteinExistence type="predicted"/>
<dbReference type="GO" id="GO:0006935">
    <property type="term" value="P:chemotaxis"/>
    <property type="evidence" value="ECO:0007669"/>
    <property type="project" value="InterPro"/>
</dbReference>
<evidence type="ECO:0000313" key="3">
    <source>
        <dbReference type="Proteomes" id="UP000322454"/>
    </source>
</evidence>
<dbReference type="Proteomes" id="UP000322454">
    <property type="component" value="Unassembled WGS sequence"/>
</dbReference>
<feature type="domain" description="CheW-like" evidence="1">
    <location>
        <begin position="122"/>
        <end position="263"/>
    </location>
</feature>
<gene>
    <name evidence="2" type="ORF">EVJ48_07845</name>
</gene>